<gene>
    <name evidence="1" type="ORF">A4H97_13105</name>
</gene>
<accession>A0A1V9EAF3</accession>
<keyword evidence="1" id="KW-0808">Transferase</keyword>
<name>A0A1V9EAF3_9BACT</name>
<evidence type="ECO:0000313" key="1">
    <source>
        <dbReference type="EMBL" id="OQP43076.1"/>
    </source>
</evidence>
<comment type="caution">
    <text evidence="1">The sequence shown here is derived from an EMBL/GenBank/DDBJ whole genome shotgun (WGS) entry which is preliminary data.</text>
</comment>
<dbReference type="PANTHER" id="PTHR43861:SF6">
    <property type="entry name" value="METHYLTRANSFERASE TYPE 11"/>
    <property type="match status" value="1"/>
</dbReference>
<dbReference type="Proteomes" id="UP000192610">
    <property type="component" value="Unassembled WGS sequence"/>
</dbReference>
<proteinExistence type="predicted"/>
<keyword evidence="1" id="KW-0489">Methyltransferase</keyword>
<organism evidence="1 2">
    <name type="scientific">Niastella yeongjuensis</name>
    <dbReference type="NCBI Taxonomy" id="354355"/>
    <lineage>
        <taxon>Bacteria</taxon>
        <taxon>Pseudomonadati</taxon>
        <taxon>Bacteroidota</taxon>
        <taxon>Chitinophagia</taxon>
        <taxon>Chitinophagales</taxon>
        <taxon>Chitinophagaceae</taxon>
        <taxon>Niastella</taxon>
    </lineage>
</organism>
<dbReference type="AlphaFoldDB" id="A0A1V9EAF3"/>
<dbReference type="PANTHER" id="PTHR43861">
    <property type="entry name" value="TRANS-ACONITATE 2-METHYLTRANSFERASE-RELATED"/>
    <property type="match status" value="1"/>
</dbReference>
<protein>
    <submittedName>
        <fullName evidence="1">Methyltransferase type 12</fullName>
    </submittedName>
</protein>
<dbReference type="SUPFAM" id="SSF53335">
    <property type="entry name" value="S-adenosyl-L-methionine-dependent methyltransferases"/>
    <property type="match status" value="1"/>
</dbReference>
<reference evidence="2" key="1">
    <citation type="submission" date="2016-04" db="EMBL/GenBank/DDBJ databases">
        <authorList>
            <person name="Chen L."/>
            <person name="Zhuang W."/>
            <person name="Wang G."/>
        </authorList>
    </citation>
    <scope>NUCLEOTIDE SEQUENCE [LARGE SCALE GENOMIC DNA]</scope>
    <source>
        <strain evidence="2">17621</strain>
    </source>
</reference>
<dbReference type="Gene3D" id="3.40.50.150">
    <property type="entry name" value="Vaccinia Virus protein VP39"/>
    <property type="match status" value="1"/>
</dbReference>
<sequence length="299" mass="34578">MSSPIHYTTCPACDSSDIHRVLATKDHTVSHKTFEIWECSRCTMRFTQDVPKQDDIAAYYQSDDYISHSNTSKGLVNRLYLRVRERSLKNKRKLVQSYTNAESMPRLLDVGCGIGAFMDHMRQHGWAVEGVEPSEVARENAHKQYGLFVYPPDKFFDTTLGDFDIITMWHVLEHVHLLNEYMDRLKELLRPQGTLFIAVPNYTSLDASQYQENWAAYDVPRHLYHFSPESMRLLVEKHGLHLRAVKPMWYDSFYVSMLSEKYKTGKQSVIKGGIMGSISNLNTLLHKEQCSSLIYVIGK</sequence>
<dbReference type="OrthoDB" id="2370471at2"/>
<dbReference type="GO" id="GO:0008168">
    <property type="term" value="F:methyltransferase activity"/>
    <property type="evidence" value="ECO:0007669"/>
    <property type="project" value="UniProtKB-KW"/>
</dbReference>
<dbReference type="STRING" id="354355.SAMN05660816_03292"/>
<dbReference type="RefSeq" id="WP_081203487.1">
    <property type="nucleotide sequence ID" value="NZ_FOCZ01000005.1"/>
</dbReference>
<dbReference type="CDD" id="cd02440">
    <property type="entry name" value="AdoMet_MTases"/>
    <property type="match status" value="1"/>
</dbReference>
<dbReference type="EMBL" id="LVXG01000056">
    <property type="protein sequence ID" value="OQP43076.1"/>
    <property type="molecule type" value="Genomic_DNA"/>
</dbReference>
<dbReference type="GO" id="GO:0032259">
    <property type="term" value="P:methylation"/>
    <property type="evidence" value="ECO:0007669"/>
    <property type="project" value="UniProtKB-KW"/>
</dbReference>
<keyword evidence="2" id="KW-1185">Reference proteome</keyword>
<dbReference type="Pfam" id="PF13489">
    <property type="entry name" value="Methyltransf_23"/>
    <property type="match status" value="1"/>
</dbReference>
<dbReference type="InterPro" id="IPR029063">
    <property type="entry name" value="SAM-dependent_MTases_sf"/>
</dbReference>
<evidence type="ECO:0000313" key="2">
    <source>
        <dbReference type="Proteomes" id="UP000192610"/>
    </source>
</evidence>